<dbReference type="GO" id="GO:0009279">
    <property type="term" value="C:cell outer membrane"/>
    <property type="evidence" value="ECO:0007669"/>
    <property type="project" value="UniProtKB-SubCell"/>
</dbReference>
<dbReference type="Proteomes" id="UP000006876">
    <property type="component" value="Chromosome"/>
</dbReference>
<evidence type="ECO:0000256" key="11">
    <source>
        <dbReference type="SAM" id="MobiDB-lite"/>
    </source>
</evidence>
<evidence type="ECO:0000256" key="7">
    <source>
        <dbReference type="ARBA" id="ARBA00023065"/>
    </source>
</evidence>
<reference evidence="13 14" key="1">
    <citation type="journal article" date="2011" name="J. Bacteriol.">
        <title>Complete genome sequence of the haloaromatic acid-degrading bacterium Achromobacter xylosoxidans A8.</title>
        <authorList>
            <person name="Strnad H."/>
            <person name="Ridl J."/>
            <person name="Paces J."/>
            <person name="Kolar M."/>
            <person name="Vlcek C."/>
            <person name="Paces V."/>
        </authorList>
    </citation>
    <scope>NUCLEOTIDE SEQUENCE [LARGE SCALE GENOMIC DNA]</scope>
    <source>
        <strain evidence="13 14">A8</strain>
    </source>
</reference>
<dbReference type="Pfam" id="PF13609">
    <property type="entry name" value="Porin_4"/>
    <property type="match status" value="1"/>
</dbReference>
<dbReference type="Gene3D" id="2.40.160.10">
    <property type="entry name" value="Porin"/>
    <property type="match status" value="1"/>
</dbReference>
<gene>
    <name evidence="13" type="ordered locus">AXYL_01228</name>
</gene>
<evidence type="ECO:0000256" key="10">
    <source>
        <dbReference type="ARBA" id="ARBA00023237"/>
    </source>
</evidence>
<keyword evidence="4" id="KW-1134">Transmembrane beta strand</keyword>
<evidence type="ECO:0000256" key="4">
    <source>
        <dbReference type="ARBA" id="ARBA00022452"/>
    </source>
</evidence>
<dbReference type="SUPFAM" id="SSF56935">
    <property type="entry name" value="Porins"/>
    <property type="match status" value="1"/>
</dbReference>
<protein>
    <submittedName>
        <fullName evidence="13">Outer membrane protein, porin-like domain protein</fullName>
    </submittedName>
</protein>
<evidence type="ECO:0000259" key="12">
    <source>
        <dbReference type="Pfam" id="PF13609"/>
    </source>
</evidence>
<evidence type="ECO:0000313" key="14">
    <source>
        <dbReference type="Proteomes" id="UP000006876"/>
    </source>
</evidence>
<dbReference type="STRING" id="762376.AXYL_01228"/>
<comment type="subunit">
    <text evidence="2">Homotrimer.</text>
</comment>
<keyword evidence="5" id="KW-0812">Transmembrane</keyword>
<keyword evidence="6" id="KW-0732">Signal</keyword>
<keyword evidence="10" id="KW-0998">Cell outer membrane</keyword>
<evidence type="ECO:0000256" key="8">
    <source>
        <dbReference type="ARBA" id="ARBA00023114"/>
    </source>
</evidence>
<dbReference type="eggNOG" id="COG3203">
    <property type="taxonomic scope" value="Bacteria"/>
</dbReference>
<evidence type="ECO:0000256" key="5">
    <source>
        <dbReference type="ARBA" id="ARBA00022692"/>
    </source>
</evidence>
<evidence type="ECO:0000313" key="13">
    <source>
        <dbReference type="EMBL" id="ADP14569.1"/>
    </source>
</evidence>
<dbReference type="GO" id="GO:0046930">
    <property type="term" value="C:pore complex"/>
    <property type="evidence" value="ECO:0007669"/>
    <property type="project" value="UniProtKB-KW"/>
</dbReference>
<feature type="domain" description="Porin" evidence="12">
    <location>
        <begin position="40"/>
        <end position="362"/>
    </location>
</feature>
<dbReference type="PANTHER" id="PTHR34501">
    <property type="entry name" value="PROTEIN YDDL-RELATED"/>
    <property type="match status" value="1"/>
</dbReference>
<name>E3HN52_ACHXA</name>
<dbReference type="InterPro" id="IPR050298">
    <property type="entry name" value="Gram-neg_bact_OMP"/>
</dbReference>
<evidence type="ECO:0000256" key="9">
    <source>
        <dbReference type="ARBA" id="ARBA00023136"/>
    </source>
</evidence>
<sequence>MGQEVAIRRDEPPCRPDSSTLRVSGGISRLLSRLSVGVIALLSCATGGDSIAATLQFYGLIDTFVMYAHNGGASHFRMGSDSGVFERKYATATDSFWGLLGTEDLGDGVQVQFRLEGGVHMTNGATRYPDTLFNREANLAVGSASWGTLKLGRQYPAVVSHTADPFFFSEAFSPAASASQMMMDLGEGAARIQVRVNDAISYQTPSMNGLVIHALYAPQQRKKLFAMNGDNASGPTEGDTGALATYTSGQWVLGGSYNALRSESLHGSFRTDLFVASTAYTTGALQSSIVYTLVRPKAPGTISAQIMTLNSLWQQGPHMLRGTLLYRALNGRSDHTIGGLLGYDYALSKRSSVYTRAGGFKNTSRAFYGLGASVPMQAGASSTVLALGIMHRF</sequence>
<evidence type="ECO:0000256" key="6">
    <source>
        <dbReference type="ARBA" id="ARBA00022729"/>
    </source>
</evidence>
<organism evidence="13 14">
    <name type="scientific">Achromobacter xylosoxidans (strain A8)</name>
    <dbReference type="NCBI Taxonomy" id="762376"/>
    <lineage>
        <taxon>Bacteria</taxon>
        <taxon>Pseudomonadati</taxon>
        <taxon>Pseudomonadota</taxon>
        <taxon>Betaproteobacteria</taxon>
        <taxon>Burkholderiales</taxon>
        <taxon>Alcaligenaceae</taxon>
        <taxon>Achromobacter</taxon>
    </lineage>
</organism>
<evidence type="ECO:0000256" key="2">
    <source>
        <dbReference type="ARBA" id="ARBA00011233"/>
    </source>
</evidence>
<dbReference type="GO" id="GO:0006811">
    <property type="term" value="P:monoatomic ion transport"/>
    <property type="evidence" value="ECO:0007669"/>
    <property type="project" value="UniProtKB-KW"/>
</dbReference>
<comment type="subcellular location">
    <subcellularLocation>
        <location evidence="1">Cell outer membrane</location>
        <topology evidence="1">Multi-pass membrane protein</topology>
    </subcellularLocation>
</comment>
<dbReference type="AlphaFoldDB" id="E3HN52"/>
<evidence type="ECO:0000256" key="1">
    <source>
        <dbReference type="ARBA" id="ARBA00004571"/>
    </source>
</evidence>
<accession>E3HN52</accession>
<dbReference type="EMBL" id="CP002287">
    <property type="protein sequence ID" value="ADP14569.1"/>
    <property type="molecule type" value="Genomic_DNA"/>
</dbReference>
<evidence type="ECO:0000256" key="3">
    <source>
        <dbReference type="ARBA" id="ARBA00022448"/>
    </source>
</evidence>
<dbReference type="OrthoDB" id="8520696at2"/>
<feature type="compositionally biased region" description="Basic and acidic residues" evidence="11">
    <location>
        <begin position="1"/>
        <end position="14"/>
    </location>
</feature>
<dbReference type="GO" id="GO:0015288">
    <property type="term" value="F:porin activity"/>
    <property type="evidence" value="ECO:0007669"/>
    <property type="project" value="UniProtKB-KW"/>
</dbReference>
<dbReference type="InterPro" id="IPR023614">
    <property type="entry name" value="Porin_dom_sf"/>
</dbReference>
<dbReference type="HOGENOM" id="CLU_038238_1_2_4"/>
<feature type="region of interest" description="Disordered" evidence="11">
    <location>
        <begin position="1"/>
        <end position="20"/>
    </location>
</feature>
<proteinExistence type="predicted"/>
<keyword evidence="9" id="KW-0472">Membrane</keyword>
<dbReference type="InterPro" id="IPR033900">
    <property type="entry name" value="Gram_neg_porin_domain"/>
</dbReference>
<dbReference type="KEGG" id="axy:AXYL_01228"/>
<keyword evidence="3" id="KW-0813">Transport</keyword>
<dbReference type="RefSeq" id="WP_013391919.1">
    <property type="nucleotide sequence ID" value="NC_014640.1"/>
</dbReference>
<dbReference type="PANTHER" id="PTHR34501:SF9">
    <property type="entry name" value="MAJOR OUTER MEMBRANE PROTEIN P.IA"/>
    <property type="match status" value="1"/>
</dbReference>
<keyword evidence="7" id="KW-0406">Ion transport</keyword>
<dbReference type="CDD" id="cd00342">
    <property type="entry name" value="gram_neg_porins"/>
    <property type="match status" value="1"/>
</dbReference>
<keyword evidence="8" id="KW-0626">Porin</keyword>